<dbReference type="Proteomes" id="UP000182932">
    <property type="component" value="Unassembled WGS sequence"/>
</dbReference>
<organism evidence="9 10">
    <name type="scientific">Marinovum algicola</name>
    <dbReference type="NCBI Taxonomy" id="42444"/>
    <lineage>
        <taxon>Bacteria</taxon>
        <taxon>Pseudomonadati</taxon>
        <taxon>Pseudomonadota</taxon>
        <taxon>Alphaproteobacteria</taxon>
        <taxon>Rhodobacterales</taxon>
        <taxon>Roseobacteraceae</taxon>
        <taxon>Marinovum</taxon>
    </lineage>
</organism>
<accession>A0A975WA14</accession>
<evidence type="ECO:0000259" key="7">
    <source>
        <dbReference type="Pfam" id="PF06429"/>
    </source>
</evidence>
<evidence type="ECO:0000313" key="9">
    <source>
        <dbReference type="EMBL" id="SEJ47448.1"/>
    </source>
</evidence>
<keyword evidence="9" id="KW-0282">Flagellum</keyword>
<dbReference type="GeneID" id="80818362"/>
<dbReference type="EMBL" id="FNYY01000006">
    <property type="protein sequence ID" value="SEJ47448.1"/>
    <property type="molecule type" value="Genomic_DNA"/>
</dbReference>
<dbReference type="PANTHER" id="PTHR30033:SF1">
    <property type="entry name" value="FLAGELLAR HOOK-ASSOCIATED PROTEIN 1"/>
    <property type="match status" value="1"/>
</dbReference>
<gene>
    <name evidence="9" type="ORF">SAMN04487940_106105</name>
</gene>
<evidence type="ECO:0000259" key="8">
    <source>
        <dbReference type="Pfam" id="PF22638"/>
    </source>
</evidence>
<dbReference type="RefSeq" id="WP_074836521.1">
    <property type="nucleotide sequence ID" value="NZ_FNYY01000006.1"/>
</dbReference>
<sequence>MSFSGSLSNALSGLRVSSLAAEIVSSNLANATNAAYATRDLEISVRASGAAGGVGVVGVTRSVDPTLLGEWRRARASTAELSTGNGYLARVEQVFGTPETPGSLADLMTRFEAALVSAAARPDLSIRLDAAVSSAGAVAGALRATSSELQALRTEIDGRIGQTVTDLNAHLARLADLNSRIISAETSGAPSQSLHDLRQDGIDKISEIVPLRVFPRDNGAVALVSTAGTVLLDGVAAGIDFSATNAVTEFRTLANGGLSGLSVDGFDIPASGAASRIGGGSLAALFDLRDETLPGYQTEIDALARNLVDRFQDSGLDPTLGAGEAGLFTDAGQVFDPVNETGLARRIALNPQVDPEAGGASWRLRDGLQAAAPGNSGDGTVLLSMIDRLAEARPVASGSQIGLSGTAASLTATLLSGVAADLTGNEDRLSYAAARSAELTEQKLRSGVDTDTELQKLMQIEKAYAANAQVLRTVDEMIEVLLGAT</sequence>
<evidence type="ECO:0000256" key="5">
    <source>
        <dbReference type="ARBA" id="ARBA00022525"/>
    </source>
</evidence>
<dbReference type="GO" id="GO:0005198">
    <property type="term" value="F:structural molecule activity"/>
    <property type="evidence" value="ECO:0007669"/>
    <property type="project" value="InterPro"/>
</dbReference>
<keyword evidence="9" id="KW-0969">Cilium</keyword>
<keyword evidence="9" id="KW-0966">Cell projection</keyword>
<comment type="subcellular location">
    <subcellularLocation>
        <location evidence="1">Bacterial flagellum</location>
    </subcellularLocation>
    <subcellularLocation>
        <location evidence="2">Secreted</location>
    </subcellularLocation>
</comment>
<dbReference type="PANTHER" id="PTHR30033">
    <property type="entry name" value="FLAGELLAR HOOK-ASSOCIATED PROTEIN 1"/>
    <property type="match status" value="1"/>
</dbReference>
<evidence type="ECO:0000256" key="1">
    <source>
        <dbReference type="ARBA" id="ARBA00004365"/>
    </source>
</evidence>
<dbReference type="GO" id="GO:0005576">
    <property type="term" value="C:extracellular region"/>
    <property type="evidence" value="ECO:0007669"/>
    <property type="project" value="UniProtKB-SubCell"/>
</dbReference>
<evidence type="ECO:0000313" key="10">
    <source>
        <dbReference type="Proteomes" id="UP000182932"/>
    </source>
</evidence>
<keyword evidence="5" id="KW-0964">Secreted</keyword>
<reference evidence="9 10" key="1">
    <citation type="submission" date="2016-10" db="EMBL/GenBank/DDBJ databases">
        <authorList>
            <person name="Varghese N."/>
            <person name="Submissions S."/>
        </authorList>
    </citation>
    <scope>NUCLEOTIDE SEQUENCE [LARGE SCALE GENOMIC DNA]</scope>
    <source>
        <strain evidence="9 10">FF3</strain>
    </source>
</reference>
<dbReference type="Pfam" id="PF22638">
    <property type="entry name" value="FlgK_D1"/>
    <property type="match status" value="1"/>
</dbReference>
<proteinExistence type="inferred from homology"/>
<dbReference type="InterPro" id="IPR010930">
    <property type="entry name" value="Flg_bb/hook_C_dom"/>
</dbReference>
<evidence type="ECO:0000256" key="4">
    <source>
        <dbReference type="ARBA" id="ARBA00016244"/>
    </source>
</evidence>
<dbReference type="Pfam" id="PF06429">
    <property type="entry name" value="Flg_bbr_C"/>
    <property type="match status" value="1"/>
</dbReference>
<dbReference type="NCBIfam" id="TIGR02492">
    <property type="entry name" value="flgK_ends"/>
    <property type="match status" value="1"/>
</dbReference>
<evidence type="ECO:0000256" key="3">
    <source>
        <dbReference type="ARBA" id="ARBA00009677"/>
    </source>
</evidence>
<protein>
    <recommendedName>
        <fullName evidence="4">Flagellar hook-associated protein 1</fullName>
    </recommendedName>
</protein>
<dbReference type="GO" id="GO:0044780">
    <property type="term" value="P:bacterial-type flagellum assembly"/>
    <property type="evidence" value="ECO:0007669"/>
    <property type="project" value="InterPro"/>
</dbReference>
<keyword evidence="6" id="KW-0975">Bacterial flagellum</keyword>
<feature type="domain" description="Flagellar basal-body/hook protein C-terminal" evidence="7">
    <location>
        <begin position="445"/>
        <end position="482"/>
    </location>
</feature>
<comment type="caution">
    <text evidence="9">The sequence shown here is derived from an EMBL/GenBank/DDBJ whole genome shotgun (WGS) entry which is preliminary data.</text>
</comment>
<comment type="similarity">
    <text evidence="3">Belongs to the flagella basal body rod proteins family.</text>
</comment>
<dbReference type="SUPFAM" id="SSF64518">
    <property type="entry name" value="Phase 1 flagellin"/>
    <property type="match status" value="1"/>
</dbReference>
<dbReference type="GO" id="GO:0009424">
    <property type="term" value="C:bacterial-type flagellum hook"/>
    <property type="evidence" value="ECO:0007669"/>
    <property type="project" value="InterPro"/>
</dbReference>
<name>A0A975WA14_9RHOB</name>
<feature type="domain" description="Flagellar hook-associated protein FlgK helical" evidence="8">
    <location>
        <begin position="88"/>
        <end position="312"/>
    </location>
</feature>
<dbReference type="InterPro" id="IPR053927">
    <property type="entry name" value="FlgK_helical"/>
</dbReference>
<dbReference type="InterPro" id="IPR002371">
    <property type="entry name" value="FlgK"/>
</dbReference>
<dbReference type="AlphaFoldDB" id="A0A975WA14"/>
<evidence type="ECO:0000256" key="2">
    <source>
        <dbReference type="ARBA" id="ARBA00004613"/>
    </source>
</evidence>
<evidence type="ECO:0000256" key="6">
    <source>
        <dbReference type="ARBA" id="ARBA00023143"/>
    </source>
</evidence>
<keyword evidence="10" id="KW-1185">Reference proteome</keyword>